<organism evidence="2 3">
    <name type="scientific">Octopus sinensis</name>
    <name type="common">East Asian common octopus</name>
    <dbReference type="NCBI Taxonomy" id="2607531"/>
    <lineage>
        <taxon>Eukaryota</taxon>
        <taxon>Metazoa</taxon>
        <taxon>Spiralia</taxon>
        <taxon>Lophotrochozoa</taxon>
        <taxon>Mollusca</taxon>
        <taxon>Cephalopoda</taxon>
        <taxon>Coleoidea</taxon>
        <taxon>Octopodiformes</taxon>
        <taxon>Octopoda</taxon>
        <taxon>Incirrata</taxon>
        <taxon>Octopodidae</taxon>
        <taxon>Octopus</taxon>
    </lineage>
</organism>
<accession>A0A6P7TVT1</accession>
<dbReference type="SUPFAM" id="SSF56672">
    <property type="entry name" value="DNA/RNA polymerases"/>
    <property type="match status" value="1"/>
</dbReference>
<evidence type="ECO:0000313" key="3">
    <source>
        <dbReference type="RefSeq" id="XP_029656489.1"/>
    </source>
</evidence>
<dbReference type="CDD" id="cd01650">
    <property type="entry name" value="RT_nLTR_like"/>
    <property type="match status" value="1"/>
</dbReference>
<reference evidence="3" key="1">
    <citation type="submission" date="2025-08" db="UniProtKB">
        <authorList>
            <consortium name="RefSeq"/>
        </authorList>
    </citation>
    <scope>IDENTIFICATION</scope>
</reference>
<evidence type="ECO:0000313" key="2">
    <source>
        <dbReference type="Proteomes" id="UP000515154"/>
    </source>
</evidence>
<name>A0A6P7TVT1_9MOLL</name>
<proteinExistence type="predicted"/>
<evidence type="ECO:0000259" key="1">
    <source>
        <dbReference type="PROSITE" id="PS50878"/>
    </source>
</evidence>
<sequence>MFVSIELCETLPEGLPTNQLKRKASENVDEVAQGLSNAKEFAFSHNPSPQVGHEGLLTLQAVIDQVTSSDKIQWATEVVHSARQRFGRIPRGGWPHITRTFNEKFQTTKSILNVKLLVRSGEKEDSYLSGETQKNMSSKTEISLFGKCSVEFNSQIGQVKLIPRDLRTPTRKVPYQLLNKEILTGINASIGEFMKANQPDNRNDIADILYAGQRAYDALTHRVCKKSEWIGIMNAKLDKLRKELDLVTPLANNDKTRKSFSDELRDILSKYGYRKAKKGDLFRIVTCIQDEVKIVEKKLATHEARKKFRRDNMCFELNRRQFYRNLTEKKKNTQFMFDQRQCLSFWESVWVKHESVGDSILLDNRVTGAEDTIADFGKDTIIEIINQLPNWRACGCDGIYNFFLKKFTWSTMTSERTSRISYMESTHLIPKKEIYDSPKDLRPITCMSNLYKVVTKCVNRKLTDYIEAYNLISDNQLGTRRMCQGAKEQALLNQCVHQQNGNNLPSAWIDVKKAFDSVDHEFLYQVFDNSGLPHWIVDFIKAIVTKWKIKLRFNQKEIGEVKMDRGILQGDSLSPQIFVLVLDPLSRILNAKFPNVLVDKSGNSPRVYSTNHLLFMDDLKLFARKEDTVMRMMTEVDQFFRTAGLEQNAEKSATNLEGLSSKAKLLDGIDGYRYHGVLEDKDSRVLKNDTMNSISNAIEERINSLADLKLNSTNFFKAVNEHALSLYNYYIGLIDIEPWEFENIDKNVRKILIRHQIHMKPGNKHRLYFSRDRLGRGLVSVVHKSERMLLEFLKDIERKASYCFRREGILKAVRFKKTHMATIKEFLCRKYQFATPESLKLNVLKDLQGKHLFEQIRKKPLHSILFNCYDDLDVDLKESSWWLSHGNNSPWSEGMLCMVQDRNLFFDNGGSCCNHCNAAKKTVDHLATRCGRMLNSDYLRRHNEVVRCMHLQICRKYGIKQSRKLKTHSVQSTVSNEVVEIRVDTTIKTDTIVSNNKPDIFVFDKVRNIITLIEIGITSQQSLKQVEVEKLHKYDPLANELKVIHNAKVNIIPLVITWDGITSRFYKHYQNSLQVQESTRAYIQPIVIKRTLESMHPEYKLLPTAANHATKSDSRTTTKVACPVKWISVPVEDISEFKRTNGYY</sequence>
<dbReference type="PANTHER" id="PTHR35450:SF2">
    <property type="entry name" value="REVERSE TRANSCRIPTASE DOMAIN-CONTAINING PROTEIN"/>
    <property type="match status" value="1"/>
</dbReference>
<dbReference type="KEGG" id="osn:115230436"/>
<dbReference type="AlphaFoldDB" id="A0A6P7TVT1"/>
<protein>
    <submittedName>
        <fullName evidence="3">Uncharacterized protein LOC115230436</fullName>
    </submittedName>
</protein>
<dbReference type="PANTHER" id="PTHR35450">
    <property type="entry name" value="REVERSE TRANSCRIPTASE DOMAIN-CONTAINING PROTEIN"/>
    <property type="match status" value="1"/>
</dbReference>
<dbReference type="Proteomes" id="UP000515154">
    <property type="component" value="Unplaced"/>
</dbReference>
<feature type="domain" description="Reverse transcriptase" evidence="1">
    <location>
        <begin position="410"/>
        <end position="679"/>
    </location>
</feature>
<keyword evidence="2" id="KW-1185">Reference proteome</keyword>
<dbReference type="Pfam" id="PF00078">
    <property type="entry name" value="RVT_1"/>
    <property type="match status" value="1"/>
</dbReference>
<dbReference type="InterPro" id="IPR043502">
    <property type="entry name" value="DNA/RNA_pol_sf"/>
</dbReference>
<dbReference type="PROSITE" id="PS50878">
    <property type="entry name" value="RT_POL"/>
    <property type="match status" value="1"/>
</dbReference>
<gene>
    <name evidence="3" type="primary">LOC115230436</name>
</gene>
<dbReference type="RefSeq" id="XP_029656489.1">
    <property type="nucleotide sequence ID" value="XM_029800629.1"/>
</dbReference>
<dbReference type="InterPro" id="IPR000477">
    <property type="entry name" value="RT_dom"/>
</dbReference>